<dbReference type="SUPFAM" id="SSF56112">
    <property type="entry name" value="Protein kinase-like (PK-like)"/>
    <property type="match status" value="1"/>
</dbReference>
<comment type="caution">
    <text evidence="2">The sequence shown here is derived from an EMBL/GenBank/DDBJ whole genome shotgun (WGS) entry which is preliminary data.</text>
</comment>
<evidence type="ECO:0000313" key="2">
    <source>
        <dbReference type="EMBL" id="KAK9512731.1"/>
    </source>
</evidence>
<dbReference type="Gene3D" id="3.90.1200.10">
    <property type="match status" value="1"/>
</dbReference>
<dbReference type="AlphaFoldDB" id="A0AAW1DPP5"/>
<dbReference type="PANTHER" id="PTHR11012">
    <property type="entry name" value="PROTEIN KINASE-LIKE DOMAIN-CONTAINING"/>
    <property type="match status" value="1"/>
</dbReference>
<evidence type="ECO:0000259" key="1">
    <source>
        <dbReference type="SMART" id="SM00587"/>
    </source>
</evidence>
<dbReference type="Pfam" id="PF02958">
    <property type="entry name" value="EcKL"/>
    <property type="match status" value="1"/>
</dbReference>
<name>A0AAW1DPP5_9HEMI</name>
<dbReference type="PANTHER" id="PTHR11012:SF56">
    <property type="entry name" value="CHK KINASE-LIKE DOMAIN-CONTAINING PROTEIN-RELATED"/>
    <property type="match status" value="1"/>
</dbReference>
<gene>
    <name evidence="2" type="ORF">O3M35_001095</name>
</gene>
<dbReference type="Proteomes" id="UP001461498">
    <property type="component" value="Unassembled WGS sequence"/>
</dbReference>
<dbReference type="InterPro" id="IPR011009">
    <property type="entry name" value="Kinase-like_dom_sf"/>
</dbReference>
<keyword evidence="3" id="KW-1185">Reference proteome</keyword>
<sequence>MDEISKDYLEVMVRRKQDDMRIVKIVCISCKPALGKDENFMSTLLRYKLRVLYGNGESAIKHVLVKSLPEKHEHAQFLQENSFFKNEIHMYSKILRDMKVLMEEFQDKRDTLWCELIGYKPYHKLLLQDLKDQQFYPLDRRENVDMDHARFILKSLARFHTMGAVLLQRNLIRRAEFDPFNMGKEKFAECIFQNCLIVLAKAIRRSWGSEWASTADRMEKDAYKVYDKMTEMLKYDSKRFNVINHGDTWTNNVLFKHVEDTKIPSGVRFVDFQVSHLNSFVWDVTYFIYTSLKPTLRRENYKELMNTYYNSLNYNLKYYNYPESGIPTMEHLLEEMKRVRYWAMLVNLTLYPILSSDVEEPFDMDKALNNKDNPEAGINVKVFESPNCKEMIKDDIKDFVDEGLI</sequence>
<dbReference type="SMART" id="SM00587">
    <property type="entry name" value="CHK"/>
    <property type="match status" value="1"/>
</dbReference>
<evidence type="ECO:0000313" key="3">
    <source>
        <dbReference type="Proteomes" id="UP001461498"/>
    </source>
</evidence>
<reference evidence="2 3" key="1">
    <citation type="submission" date="2022-12" db="EMBL/GenBank/DDBJ databases">
        <title>Chromosome-level genome assembly of true bugs.</title>
        <authorList>
            <person name="Ma L."/>
            <person name="Li H."/>
        </authorList>
    </citation>
    <scope>NUCLEOTIDE SEQUENCE [LARGE SCALE GENOMIC DNA]</scope>
    <source>
        <strain evidence="2">Lab_2022b</strain>
    </source>
</reference>
<feature type="domain" description="CHK kinase-like" evidence="1">
    <location>
        <begin position="125"/>
        <end position="318"/>
    </location>
</feature>
<dbReference type="InterPro" id="IPR004119">
    <property type="entry name" value="EcKL"/>
</dbReference>
<protein>
    <recommendedName>
        <fullName evidence="1">CHK kinase-like domain-containing protein</fullName>
    </recommendedName>
</protein>
<dbReference type="EMBL" id="JAPXFL010000001">
    <property type="protein sequence ID" value="KAK9512731.1"/>
    <property type="molecule type" value="Genomic_DNA"/>
</dbReference>
<dbReference type="EMBL" id="JAPXFL010000001">
    <property type="protein sequence ID" value="KAK9512732.1"/>
    <property type="molecule type" value="Genomic_DNA"/>
</dbReference>
<organism evidence="2 3">
    <name type="scientific">Rhynocoris fuscipes</name>
    <dbReference type="NCBI Taxonomy" id="488301"/>
    <lineage>
        <taxon>Eukaryota</taxon>
        <taxon>Metazoa</taxon>
        <taxon>Ecdysozoa</taxon>
        <taxon>Arthropoda</taxon>
        <taxon>Hexapoda</taxon>
        <taxon>Insecta</taxon>
        <taxon>Pterygota</taxon>
        <taxon>Neoptera</taxon>
        <taxon>Paraneoptera</taxon>
        <taxon>Hemiptera</taxon>
        <taxon>Heteroptera</taxon>
        <taxon>Panheteroptera</taxon>
        <taxon>Cimicomorpha</taxon>
        <taxon>Reduviidae</taxon>
        <taxon>Harpactorinae</taxon>
        <taxon>Harpactorini</taxon>
        <taxon>Rhynocoris</taxon>
    </lineage>
</organism>
<accession>A0AAW1DPP5</accession>
<proteinExistence type="predicted"/>
<dbReference type="InterPro" id="IPR015897">
    <property type="entry name" value="CHK_kinase-like"/>
</dbReference>